<keyword evidence="6" id="KW-0408">Iron</keyword>
<dbReference type="SUPFAM" id="SSF54862">
    <property type="entry name" value="4Fe-4S ferredoxins"/>
    <property type="match status" value="1"/>
</dbReference>
<keyword evidence="2" id="KW-0004">4Fe-4S</keyword>
<dbReference type="GO" id="GO:0006089">
    <property type="term" value="P:lactate metabolic process"/>
    <property type="evidence" value="ECO:0007669"/>
    <property type="project" value="InterPro"/>
</dbReference>
<dbReference type="AlphaFoldDB" id="A0AAJ5ZDW1"/>
<evidence type="ECO:0000256" key="6">
    <source>
        <dbReference type="ARBA" id="ARBA00023004"/>
    </source>
</evidence>
<dbReference type="EMBL" id="WMBE01000001">
    <property type="protein sequence ID" value="MDG0865869.1"/>
    <property type="molecule type" value="Genomic_DNA"/>
</dbReference>
<evidence type="ECO:0000256" key="1">
    <source>
        <dbReference type="ARBA" id="ARBA00022448"/>
    </source>
</evidence>
<evidence type="ECO:0000256" key="5">
    <source>
        <dbReference type="ARBA" id="ARBA00022982"/>
    </source>
</evidence>
<dbReference type="Gene3D" id="3.40.50.10420">
    <property type="entry name" value="NagB/RpiA/CoA transferase-like"/>
    <property type="match status" value="1"/>
</dbReference>
<protein>
    <submittedName>
        <fullName evidence="10">Iron-sulfur cluster-binding protein</fullName>
    </submittedName>
</protein>
<evidence type="ECO:0000313" key="10">
    <source>
        <dbReference type="EMBL" id="WFG39399.1"/>
    </source>
</evidence>
<evidence type="ECO:0000256" key="7">
    <source>
        <dbReference type="ARBA" id="ARBA00023014"/>
    </source>
</evidence>
<keyword evidence="7" id="KW-0411">Iron-sulfur</keyword>
<accession>A0AAJ5ZDW1</accession>
<evidence type="ECO:0000313" key="12">
    <source>
        <dbReference type="Proteomes" id="UP001321249"/>
    </source>
</evidence>
<evidence type="ECO:0000259" key="8">
    <source>
        <dbReference type="PROSITE" id="PS51379"/>
    </source>
</evidence>
<dbReference type="SUPFAM" id="SSF100950">
    <property type="entry name" value="NagB/RpiA/CoA transferase-like"/>
    <property type="match status" value="1"/>
</dbReference>
<reference evidence="10" key="2">
    <citation type="journal article" date="2023" name="Nat. Commun.">
        <title>Cultivation of marine bacteria of the SAR202 clade.</title>
        <authorList>
            <person name="Lim Y."/>
            <person name="Seo J.H."/>
            <person name="Giovannoni S.J."/>
            <person name="Kang I."/>
            <person name="Cho J.C."/>
        </authorList>
    </citation>
    <scope>NUCLEOTIDE SEQUENCE</scope>
    <source>
        <strain evidence="10">JH1073</strain>
    </source>
</reference>
<keyword evidence="5" id="KW-0249">Electron transport</keyword>
<dbReference type="InterPro" id="IPR037171">
    <property type="entry name" value="NagB/RpiA_transferase-like"/>
</dbReference>
<reference evidence="11 12" key="1">
    <citation type="submission" date="2019-11" db="EMBL/GenBank/DDBJ databases">
        <authorList>
            <person name="Cho J.-C."/>
        </authorList>
    </citation>
    <scope>NUCLEOTIDE SEQUENCE [LARGE SCALE GENOMIC DNA]</scope>
    <source>
        <strain evidence="10 11">JH1073</strain>
        <strain evidence="9 12">JH702</strain>
    </source>
</reference>
<keyword evidence="1" id="KW-0813">Transport</keyword>
<dbReference type="InterPro" id="IPR004452">
    <property type="entry name" value="LutB/LldF"/>
</dbReference>
<dbReference type="InterPro" id="IPR009051">
    <property type="entry name" value="Helical_ferredxn"/>
</dbReference>
<dbReference type="InterPro" id="IPR003741">
    <property type="entry name" value="LUD_dom"/>
</dbReference>
<dbReference type="RefSeq" id="WP_342823055.1">
    <property type="nucleotide sequence ID" value="NZ_CP046146.1"/>
</dbReference>
<dbReference type="Pfam" id="PF02589">
    <property type="entry name" value="LUD_dom"/>
    <property type="match status" value="1"/>
</dbReference>
<dbReference type="PANTHER" id="PTHR47153">
    <property type="entry name" value="LACTATE UTILIZATION PROTEIN B"/>
    <property type="match status" value="1"/>
</dbReference>
<evidence type="ECO:0000313" key="11">
    <source>
        <dbReference type="Proteomes" id="UP001219901"/>
    </source>
</evidence>
<reference evidence="11" key="3">
    <citation type="submission" date="2023-06" db="EMBL/GenBank/DDBJ databases">
        <title>Pangenomics reveal diversification of enzyme families and niche specialization in globally abundant SAR202 bacteria.</title>
        <authorList>
            <person name="Saw J.H.W."/>
        </authorList>
    </citation>
    <scope>NUCLEOTIDE SEQUENCE [LARGE SCALE GENOMIC DNA]</scope>
    <source>
        <strain evidence="11">JH1073</strain>
    </source>
</reference>
<evidence type="ECO:0000313" key="9">
    <source>
        <dbReference type="EMBL" id="MDG0865869.1"/>
    </source>
</evidence>
<dbReference type="InterPro" id="IPR017896">
    <property type="entry name" value="4Fe4S_Fe-S-bd"/>
</dbReference>
<keyword evidence="3" id="KW-0479">Metal-binding</keyword>
<dbReference type="GO" id="GO:0046872">
    <property type="term" value="F:metal ion binding"/>
    <property type="evidence" value="ECO:0007669"/>
    <property type="project" value="UniProtKB-KW"/>
</dbReference>
<dbReference type="NCBIfam" id="TIGR00273">
    <property type="entry name" value="LutB/LldF family L-lactate oxidation iron-sulfur protein"/>
    <property type="match status" value="1"/>
</dbReference>
<dbReference type="InterPro" id="IPR024185">
    <property type="entry name" value="FTHF_cligase-like_sf"/>
</dbReference>
<keyword evidence="11" id="KW-1185">Reference proteome</keyword>
<proteinExistence type="predicted"/>
<dbReference type="PROSITE" id="PS51379">
    <property type="entry name" value="4FE4S_FER_2"/>
    <property type="match status" value="1"/>
</dbReference>
<dbReference type="InterPro" id="IPR017900">
    <property type="entry name" value="4Fe4S_Fe_S_CS"/>
</dbReference>
<dbReference type="PROSITE" id="PS00198">
    <property type="entry name" value="4FE4S_FER_1"/>
    <property type="match status" value="1"/>
</dbReference>
<feature type="domain" description="4Fe-4S ferredoxin-type" evidence="8">
    <location>
        <begin position="302"/>
        <end position="324"/>
    </location>
</feature>
<evidence type="ECO:0000256" key="2">
    <source>
        <dbReference type="ARBA" id="ARBA00022485"/>
    </source>
</evidence>
<sequence>MKPITANFRSKAAQTLNNAQIQQSIEHVYTGFFKGRLNAAGDTPEWEELRTKGKAIKDHTIAHLDYYLNMLADNVEKNGGIVFFADDAEEARQHIIDLAHKREIKTVIKSKSMVSEEMGLEKAMNAEGFETVETDLGEYIIQLANETPYHLIAPAVHKSRTDVAKLLDDDFKEGDPVPDATELTMMARKKLRGVFERADMSVTGVNFAVAESGSIALVTNEGNGRMSTTVPRVHVAVMGMEKIVPSIQDLSTMLRILIRSATGQRISTYVTMVNEARKTDEEEGPEEFHLVIMNNGRQNLLEDPQMRESLNCIRCGACLNACPVYRKVGGHAYGWVYPGPIGSIVSPVLTGLKDASNLPSASSLCGACHDACPVKINIPRMLLELRWRTAEGSTDKNEQTSSAKERTVWKMWRLGMMGRKRFDIGARLAGLALRPLSRNGWLKKAPPPISGWTSTRDFPLISSGSLKSKLSKRIGRSK</sequence>
<dbReference type="GO" id="GO:0051539">
    <property type="term" value="F:4 iron, 4 sulfur cluster binding"/>
    <property type="evidence" value="ECO:0007669"/>
    <property type="project" value="UniProtKB-KW"/>
</dbReference>
<dbReference type="Proteomes" id="UP001219901">
    <property type="component" value="Chromosome"/>
</dbReference>
<organism evidence="10 11">
    <name type="scientific">Candidatus Lucifugimonas marina</name>
    <dbReference type="NCBI Taxonomy" id="3038979"/>
    <lineage>
        <taxon>Bacteria</taxon>
        <taxon>Bacillati</taxon>
        <taxon>Chloroflexota</taxon>
        <taxon>Dehalococcoidia</taxon>
        <taxon>SAR202 cluster</taxon>
        <taxon>Candidatus Lucifugimonadales</taxon>
        <taxon>Candidatus Lucifugimonadaceae</taxon>
        <taxon>Candidatus Lucifugimonas</taxon>
    </lineage>
</organism>
<dbReference type="EMBL" id="CP046147">
    <property type="protein sequence ID" value="WFG39399.1"/>
    <property type="molecule type" value="Genomic_DNA"/>
</dbReference>
<keyword evidence="4" id="KW-0677">Repeat</keyword>
<evidence type="ECO:0000256" key="3">
    <source>
        <dbReference type="ARBA" id="ARBA00022723"/>
    </source>
</evidence>
<name>A0AAJ5ZDW1_9CHLR</name>
<evidence type="ECO:0000256" key="4">
    <source>
        <dbReference type="ARBA" id="ARBA00022737"/>
    </source>
</evidence>
<gene>
    <name evidence="9" type="ORF">GKO46_02130</name>
    <name evidence="10" type="ORF">GKO48_07130</name>
</gene>
<dbReference type="Pfam" id="PF13183">
    <property type="entry name" value="Fer4_8"/>
    <property type="match status" value="1"/>
</dbReference>
<dbReference type="Gene3D" id="1.10.1060.10">
    <property type="entry name" value="Alpha-helical ferredoxin"/>
    <property type="match status" value="1"/>
</dbReference>
<dbReference type="PANTHER" id="PTHR47153:SF2">
    <property type="entry name" value="LACTATE UTILIZATION PROTEIN B"/>
    <property type="match status" value="1"/>
</dbReference>
<dbReference type="Proteomes" id="UP001321249">
    <property type="component" value="Unassembled WGS sequence"/>
</dbReference>